<dbReference type="AlphaFoldDB" id="A0A0A1FFW3"/>
<keyword evidence="2" id="KW-1185">Reference proteome</keyword>
<evidence type="ECO:0000313" key="2">
    <source>
        <dbReference type="Proteomes" id="UP000030302"/>
    </source>
</evidence>
<sequence length="53" mass="5374">MLDVLIKLVSLAGLPHHPTTLQALAVIAKARGIAQAPTLRANGTGPIPATASH</sequence>
<dbReference type="Proteomes" id="UP000030302">
    <property type="component" value="Chromosome"/>
</dbReference>
<evidence type="ECO:0000313" key="1">
    <source>
        <dbReference type="EMBL" id="AIY43416.1"/>
    </source>
</evidence>
<organism evidence="1 2">
    <name type="scientific">Collimonas arenae</name>
    <dbReference type="NCBI Taxonomy" id="279058"/>
    <lineage>
        <taxon>Bacteria</taxon>
        <taxon>Pseudomonadati</taxon>
        <taxon>Pseudomonadota</taxon>
        <taxon>Betaproteobacteria</taxon>
        <taxon>Burkholderiales</taxon>
        <taxon>Oxalobacteraceae</taxon>
        <taxon>Collimonas</taxon>
    </lineage>
</organism>
<gene>
    <name evidence="1" type="ORF">LT85_4258</name>
</gene>
<dbReference type="EMBL" id="CP009962">
    <property type="protein sequence ID" value="AIY43416.1"/>
    <property type="molecule type" value="Genomic_DNA"/>
</dbReference>
<proteinExistence type="predicted"/>
<reference evidence="2" key="1">
    <citation type="journal article" date="2014" name="Soil Biol. Biochem.">
        <title>Structure and function of bacterial communities in ageing soils: Insights from the Mendocino ecological staircase.</title>
        <authorList>
            <person name="Uroz S."/>
            <person name="Tech J.J."/>
            <person name="Sawaya N.A."/>
            <person name="Frey-Klett P."/>
            <person name="Leveau J.H.J."/>
        </authorList>
    </citation>
    <scope>NUCLEOTIDE SEQUENCE [LARGE SCALE GENOMIC DNA]</scope>
    <source>
        <strain evidence="2">Cal35</strain>
    </source>
</reference>
<dbReference type="HOGENOM" id="CLU_3060424_0_0_4"/>
<name>A0A0A1FFW3_9BURK</name>
<dbReference type="KEGG" id="care:LT85_4258"/>
<protein>
    <submittedName>
        <fullName evidence="1">Uncharacterized protein</fullName>
    </submittedName>
</protein>
<accession>A0A0A1FFW3</accession>